<protein>
    <submittedName>
        <fullName evidence="1">Histidine phosphatase family protein</fullName>
    </submittedName>
</protein>
<dbReference type="Pfam" id="PF00300">
    <property type="entry name" value="His_Phos_1"/>
    <property type="match status" value="1"/>
</dbReference>
<dbReference type="CDD" id="cd07067">
    <property type="entry name" value="HP_PGM_like"/>
    <property type="match status" value="1"/>
</dbReference>
<gene>
    <name evidence="1" type="ORF">ACFO3F_04425</name>
</gene>
<sequence>MSRTTVHLLRHGEVHNPDGVLYGRLPGFRLSDRGQAMASRVAKVLHEGDHDIRLVLASPLQRAQETAAPTAAAFGLTVAADPRLIEADNDFEGTRVARDRASLASPKYWPRYVNPLRPSWGEPYRDQVERMRATIADARAAAEGGEALLVSHQLPIWVTRLFLERRPLWHDPRRRQCALASLTSLTFSGSRLVGLAYWEPAADLVSQARDVLPGTSAASPLAPGGAP</sequence>
<reference evidence="2" key="1">
    <citation type="journal article" date="2019" name="Int. J. Syst. Evol. Microbiol.">
        <title>The Global Catalogue of Microorganisms (GCM) 10K type strain sequencing project: providing services to taxonomists for standard genome sequencing and annotation.</title>
        <authorList>
            <consortium name="The Broad Institute Genomics Platform"/>
            <consortium name="The Broad Institute Genome Sequencing Center for Infectious Disease"/>
            <person name="Wu L."/>
            <person name="Ma J."/>
        </authorList>
    </citation>
    <scope>NUCLEOTIDE SEQUENCE [LARGE SCALE GENOMIC DNA]</scope>
    <source>
        <strain evidence="2">JCM 3369</strain>
    </source>
</reference>
<evidence type="ECO:0000313" key="1">
    <source>
        <dbReference type="EMBL" id="MFC4554484.1"/>
    </source>
</evidence>
<dbReference type="PANTHER" id="PTHR48100">
    <property type="entry name" value="BROAD-SPECIFICITY PHOSPHATASE YOR283W-RELATED"/>
    <property type="match status" value="1"/>
</dbReference>
<name>A0ABV9D860_9MICO</name>
<dbReference type="PANTHER" id="PTHR48100:SF51">
    <property type="entry name" value="PHOSPHOGLYCERATE MUTASE"/>
    <property type="match status" value="1"/>
</dbReference>
<dbReference type="InterPro" id="IPR050275">
    <property type="entry name" value="PGM_Phosphatase"/>
</dbReference>
<dbReference type="EMBL" id="JBHSGF010000002">
    <property type="protein sequence ID" value="MFC4554484.1"/>
    <property type="molecule type" value="Genomic_DNA"/>
</dbReference>
<dbReference type="SUPFAM" id="SSF53254">
    <property type="entry name" value="Phosphoglycerate mutase-like"/>
    <property type="match status" value="1"/>
</dbReference>
<dbReference type="InterPro" id="IPR029033">
    <property type="entry name" value="His_PPase_superfam"/>
</dbReference>
<keyword evidence="2" id="KW-1185">Reference proteome</keyword>
<comment type="caution">
    <text evidence="1">The sequence shown here is derived from an EMBL/GenBank/DDBJ whole genome shotgun (WGS) entry which is preliminary data.</text>
</comment>
<dbReference type="Gene3D" id="3.40.50.1240">
    <property type="entry name" value="Phosphoglycerate mutase-like"/>
    <property type="match status" value="1"/>
</dbReference>
<dbReference type="RefSeq" id="WP_122824986.1">
    <property type="nucleotide sequence ID" value="NZ_CP033325.1"/>
</dbReference>
<organism evidence="1 2">
    <name type="scientific">Georgenia faecalis</name>
    <dbReference type="NCBI Taxonomy" id="2483799"/>
    <lineage>
        <taxon>Bacteria</taxon>
        <taxon>Bacillati</taxon>
        <taxon>Actinomycetota</taxon>
        <taxon>Actinomycetes</taxon>
        <taxon>Micrococcales</taxon>
        <taxon>Bogoriellaceae</taxon>
        <taxon>Georgenia</taxon>
    </lineage>
</organism>
<evidence type="ECO:0000313" key="2">
    <source>
        <dbReference type="Proteomes" id="UP001595955"/>
    </source>
</evidence>
<dbReference type="SMART" id="SM00855">
    <property type="entry name" value="PGAM"/>
    <property type="match status" value="1"/>
</dbReference>
<dbReference type="InterPro" id="IPR013078">
    <property type="entry name" value="His_Pase_superF_clade-1"/>
</dbReference>
<proteinExistence type="predicted"/>
<accession>A0ABV9D860</accession>
<dbReference type="Proteomes" id="UP001595955">
    <property type="component" value="Unassembled WGS sequence"/>
</dbReference>